<gene>
    <name evidence="1" type="ORF">ACFSJ0_26035</name>
</gene>
<proteinExistence type="predicted"/>
<evidence type="ECO:0000313" key="2">
    <source>
        <dbReference type="Proteomes" id="UP001597097"/>
    </source>
</evidence>
<dbReference type="RefSeq" id="WP_219526977.1">
    <property type="nucleotide sequence ID" value="NZ_JAHKRM010000001.1"/>
</dbReference>
<dbReference type="Proteomes" id="UP001597097">
    <property type="component" value="Unassembled WGS sequence"/>
</dbReference>
<keyword evidence="2" id="KW-1185">Reference proteome</keyword>
<name>A0ABW4GE44_9ACTN</name>
<comment type="caution">
    <text evidence="1">The sequence shown here is derived from an EMBL/GenBank/DDBJ whole genome shotgun (WGS) entry which is preliminary data.</text>
</comment>
<dbReference type="EMBL" id="JBHUCM010000019">
    <property type="protein sequence ID" value="MFD1540541.1"/>
    <property type="molecule type" value="Genomic_DNA"/>
</dbReference>
<protein>
    <submittedName>
        <fullName evidence="1">Uncharacterized protein</fullName>
    </submittedName>
</protein>
<evidence type="ECO:0000313" key="1">
    <source>
        <dbReference type="EMBL" id="MFD1540541.1"/>
    </source>
</evidence>
<accession>A0ABW4GE44</accession>
<sequence length="59" mass="6492">MVENFSSTSKDLFFGKAGDLTGDGREHAEVSAPWLTPVDRRGLFWTHLKLDAVSSGQPE</sequence>
<reference evidence="2" key="1">
    <citation type="journal article" date="2019" name="Int. J. Syst. Evol. Microbiol.">
        <title>The Global Catalogue of Microorganisms (GCM) 10K type strain sequencing project: providing services to taxonomists for standard genome sequencing and annotation.</title>
        <authorList>
            <consortium name="The Broad Institute Genomics Platform"/>
            <consortium name="The Broad Institute Genome Sequencing Center for Infectious Disease"/>
            <person name="Wu L."/>
            <person name="Ma J."/>
        </authorList>
    </citation>
    <scope>NUCLEOTIDE SEQUENCE [LARGE SCALE GENOMIC DNA]</scope>
    <source>
        <strain evidence="2">CGMCC 1.15399</strain>
    </source>
</reference>
<organism evidence="1 2">
    <name type="scientific">Nonomuraea guangzhouensis</name>
    <dbReference type="NCBI Taxonomy" id="1291555"/>
    <lineage>
        <taxon>Bacteria</taxon>
        <taxon>Bacillati</taxon>
        <taxon>Actinomycetota</taxon>
        <taxon>Actinomycetes</taxon>
        <taxon>Streptosporangiales</taxon>
        <taxon>Streptosporangiaceae</taxon>
        <taxon>Nonomuraea</taxon>
    </lineage>
</organism>